<dbReference type="Pfam" id="PF00535">
    <property type="entry name" value="Glycos_transf_2"/>
    <property type="match status" value="2"/>
</dbReference>
<evidence type="ECO:0000256" key="2">
    <source>
        <dbReference type="ARBA" id="ARBA00022679"/>
    </source>
</evidence>
<dbReference type="SUPFAM" id="SSF53448">
    <property type="entry name" value="Nucleotide-diphospho-sugar transferases"/>
    <property type="match status" value="2"/>
</dbReference>
<keyword evidence="3" id="KW-0175">Coiled coil</keyword>
<dbReference type="InterPro" id="IPR001173">
    <property type="entry name" value="Glyco_trans_2-like"/>
</dbReference>
<dbReference type="CDD" id="cd00761">
    <property type="entry name" value="Glyco_tranf_GTA_type"/>
    <property type="match status" value="2"/>
</dbReference>
<proteinExistence type="predicted"/>
<organism evidence="5 6">
    <name type="scientific">Adlercreutzia shanghongiae</name>
    <dbReference type="NCBI Taxonomy" id="3111773"/>
    <lineage>
        <taxon>Bacteria</taxon>
        <taxon>Bacillati</taxon>
        <taxon>Actinomycetota</taxon>
        <taxon>Coriobacteriia</taxon>
        <taxon>Eggerthellales</taxon>
        <taxon>Eggerthellaceae</taxon>
        <taxon>Adlercreutzia</taxon>
    </lineage>
</organism>
<dbReference type="PANTHER" id="PTHR22916:SF51">
    <property type="entry name" value="GLYCOSYLTRANSFERASE EPSH-RELATED"/>
    <property type="match status" value="1"/>
</dbReference>
<comment type="caution">
    <text evidence="5">The sequence shown here is derived from an EMBL/GenBank/DDBJ whole genome shotgun (WGS) entry which is preliminary data.</text>
</comment>
<sequence length="715" mass="80181">MQKLNRQAEKPTVSIIMPVKNTAPYLDECLSSIENQTFANWELICIDDASTDSSGSMLDEFSKTDSRIKVVHQDCGDAGAARNLGLDLATGLYVIFLDSDDFFEPTMLEKALATARKHDTDITLFGGRRFDDRTKKLSSRFQFVNTKFTGSKCFNRNSLPHSLFQTTYPGPCGKLFRKQFLDLQQLRFQSLPNAEDLLFTLSAMASADKIIAFDGDFIRYRVNARASNEATKHLAPLCFLDALFSLKNYLEDQGLYSLLKDTFAEQVLSTARYNLDTVETDEAREAILEALQKEPFVSLGLLNRDKNEYPSTYAFHCARYLKSALTQQRTLEIEQQGFALDNSLECVVERRATASPVVSAIVPVYNTGHLVTETLDSICCQSLADIEIICIDDGSTDNSLSILTEYAQSDPRISVYHQRNRGLGATRNAGQLLSKGNYLSFVDSDDLLAENAYSLCVERAMQDDLDVVCYDAISFYESEQLENNYPTYHSFYQRDKAYSETCTGLELLCAMVEGGDYKPTAWLYLTKRSFLADDEIYTHPGIIHEDNSFTFSVLTRASKAAHIKMALYKRRVREGSIMTSPRSFSNAYGYYACSIDMMGGICGQLPLPRTYDTTASTLLLLLYRVQHNAREAFANLPEYEMGGLKGMPAASAQAMATAMEQAFISRKASEQLQNLARKASSAQKDVDRIQQSAPFKIARLITAPLRFARKLLTKQ</sequence>
<feature type="coiled-coil region" evidence="3">
    <location>
        <begin position="665"/>
        <end position="692"/>
    </location>
</feature>
<evidence type="ECO:0000256" key="3">
    <source>
        <dbReference type="SAM" id="Coils"/>
    </source>
</evidence>
<evidence type="ECO:0000313" key="5">
    <source>
        <dbReference type="EMBL" id="MEC4295531.1"/>
    </source>
</evidence>
<keyword evidence="6" id="KW-1185">Reference proteome</keyword>
<feature type="domain" description="Glycosyltransferase 2-like" evidence="4">
    <location>
        <begin position="359"/>
        <end position="485"/>
    </location>
</feature>
<evidence type="ECO:0000256" key="1">
    <source>
        <dbReference type="ARBA" id="ARBA00022676"/>
    </source>
</evidence>
<evidence type="ECO:0000259" key="4">
    <source>
        <dbReference type="Pfam" id="PF00535"/>
    </source>
</evidence>
<feature type="domain" description="Glycosyltransferase 2-like" evidence="4">
    <location>
        <begin position="14"/>
        <end position="181"/>
    </location>
</feature>
<accession>A0ABU6J0S3</accession>
<dbReference type="EC" id="2.4.-.-" evidence="5"/>
<reference evidence="5 6" key="1">
    <citation type="submission" date="2024-01" db="EMBL/GenBank/DDBJ databases">
        <title>novel species in genus Adlercreutzia.</title>
        <authorList>
            <person name="Liu X."/>
        </authorList>
    </citation>
    <scope>NUCLEOTIDE SEQUENCE [LARGE SCALE GENOMIC DNA]</scope>
    <source>
        <strain evidence="5 6">R22</strain>
    </source>
</reference>
<keyword evidence="2 5" id="KW-0808">Transferase</keyword>
<evidence type="ECO:0000313" key="6">
    <source>
        <dbReference type="Proteomes" id="UP001343724"/>
    </source>
</evidence>
<dbReference type="RefSeq" id="WP_326454976.1">
    <property type="nucleotide sequence ID" value="NZ_JAYMFH010000014.1"/>
</dbReference>
<protein>
    <submittedName>
        <fullName evidence="5">Glycosyltransferase</fullName>
        <ecNumber evidence="5">2.4.-.-</ecNumber>
    </submittedName>
</protein>
<dbReference type="Gene3D" id="3.90.550.10">
    <property type="entry name" value="Spore Coat Polysaccharide Biosynthesis Protein SpsA, Chain A"/>
    <property type="match status" value="2"/>
</dbReference>
<gene>
    <name evidence="5" type="ORF">VJ920_09425</name>
</gene>
<dbReference type="PANTHER" id="PTHR22916">
    <property type="entry name" value="GLYCOSYLTRANSFERASE"/>
    <property type="match status" value="1"/>
</dbReference>
<dbReference type="InterPro" id="IPR029044">
    <property type="entry name" value="Nucleotide-diphossugar_trans"/>
</dbReference>
<dbReference type="GO" id="GO:0016757">
    <property type="term" value="F:glycosyltransferase activity"/>
    <property type="evidence" value="ECO:0007669"/>
    <property type="project" value="UniProtKB-KW"/>
</dbReference>
<dbReference type="EMBL" id="JAYMFH010000014">
    <property type="protein sequence ID" value="MEC4295531.1"/>
    <property type="molecule type" value="Genomic_DNA"/>
</dbReference>
<name>A0ABU6J0S3_9ACTN</name>
<dbReference type="Proteomes" id="UP001343724">
    <property type="component" value="Unassembled WGS sequence"/>
</dbReference>
<keyword evidence="1 5" id="KW-0328">Glycosyltransferase</keyword>